<dbReference type="EMBL" id="CP008743">
    <property type="protein sequence ID" value="ARN84550.1"/>
    <property type="molecule type" value="Genomic_DNA"/>
</dbReference>
<feature type="domain" description="SAF" evidence="2">
    <location>
        <begin position="42"/>
        <end position="107"/>
    </location>
</feature>
<proteinExistence type="predicted"/>
<dbReference type="InterPro" id="IPR017592">
    <property type="entry name" value="Pilus_assmbl_Flp-typ_CpaB"/>
</dbReference>
<dbReference type="STRING" id="1414854.GQ61_03615"/>
<organism evidence="3 4">
    <name type="scientific">Candidatus Nucleicultrix amoebiphila FS5</name>
    <dbReference type="NCBI Taxonomy" id="1414854"/>
    <lineage>
        <taxon>Bacteria</taxon>
        <taxon>Pseudomonadati</taxon>
        <taxon>Pseudomonadota</taxon>
        <taxon>Alphaproteobacteria</taxon>
        <taxon>Holosporales</taxon>
        <taxon>Candidatus Nucleicultricaceae</taxon>
        <taxon>Candidatus Nucleicultrix</taxon>
    </lineage>
</organism>
<dbReference type="RefSeq" id="WP_085783987.1">
    <property type="nucleotide sequence ID" value="NZ_CP008743.1"/>
</dbReference>
<dbReference type="CDD" id="cd11614">
    <property type="entry name" value="SAF_CpaB_FlgA_like"/>
    <property type="match status" value="1"/>
</dbReference>
<name>A0A1W6N3T7_9PROT</name>
<dbReference type="SMART" id="SM00858">
    <property type="entry name" value="SAF"/>
    <property type="match status" value="1"/>
</dbReference>
<feature type="region of interest" description="Disordered" evidence="1">
    <location>
        <begin position="221"/>
        <end position="248"/>
    </location>
</feature>
<dbReference type="KEGG" id="naf:GQ61_03615"/>
<evidence type="ECO:0000256" key="1">
    <source>
        <dbReference type="SAM" id="MobiDB-lite"/>
    </source>
</evidence>
<evidence type="ECO:0000259" key="2">
    <source>
        <dbReference type="SMART" id="SM00858"/>
    </source>
</evidence>
<feature type="compositionally biased region" description="Basic and acidic residues" evidence="1">
    <location>
        <begin position="222"/>
        <end position="234"/>
    </location>
</feature>
<dbReference type="Pfam" id="PF16976">
    <property type="entry name" value="RcpC"/>
    <property type="match status" value="1"/>
</dbReference>
<gene>
    <name evidence="3" type="ORF">GQ61_03615</name>
</gene>
<keyword evidence="4" id="KW-1185">Reference proteome</keyword>
<reference evidence="3 4" key="1">
    <citation type="submission" date="2014-06" db="EMBL/GenBank/DDBJ databases">
        <title>The genome of the endonuclear symbiont Nucleicultrix amoebiphila.</title>
        <authorList>
            <person name="Schulz F."/>
            <person name="Horn M."/>
        </authorList>
    </citation>
    <scope>NUCLEOTIDE SEQUENCE [LARGE SCALE GENOMIC DNA]</scope>
    <source>
        <strain evidence="3 4">FS5</strain>
    </source>
</reference>
<dbReference type="InterPro" id="IPR013974">
    <property type="entry name" value="SAF"/>
</dbReference>
<dbReference type="OrthoDB" id="163768at2"/>
<dbReference type="NCBIfam" id="TIGR03177">
    <property type="entry name" value="pilus_cpaB"/>
    <property type="match status" value="1"/>
</dbReference>
<protein>
    <recommendedName>
        <fullName evidence="2">SAF domain-containing protein</fullName>
    </recommendedName>
</protein>
<evidence type="ECO:0000313" key="3">
    <source>
        <dbReference type="EMBL" id="ARN84550.1"/>
    </source>
</evidence>
<evidence type="ECO:0000313" key="4">
    <source>
        <dbReference type="Proteomes" id="UP000237351"/>
    </source>
</evidence>
<accession>A0A1W6N3T7</accession>
<dbReference type="Proteomes" id="UP000237351">
    <property type="component" value="Chromosome"/>
</dbReference>
<dbReference type="InterPro" id="IPR031571">
    <property type="entry name" value="RcpC_dom"/>
</dbReference>
<dbReference type="AlphaFoldDB" id="A0A1W6N3T7"/>
<sequence length="265" mass="28588">MITFKEVKIILIALLIAILVALVTRFIVLPSKVAKPVKSDEIEILVATSKLQLGDVLAPATTKWQLWPKTAVGAEFITNKNEAQKIMGATLRVETEAGEPIMRTKLILGNDKGILTSLITPGMRAFTVPISGGHGSSVTSLISAGDYVDIIVATRSADGKGYVGKMVAENVRVLEVDGSFERTQKGSGKLPRYITVEVDSKKDEILAAELKEGEATISLHSATKDKKEQEKERLGIAGQADSNEEESVTISVIRGVNKSDVTFKR</sequence>